<reference evidence="1 2" key="1">
    <citation type="submission" date="2018-06" db="EMBL/GenBank/DDBJ databases">
        <authorList>
            <consortium name="Pathogen Informatics"/>
            <person name="Doyle S."/>
        </authorList>
    </citation>
    <scope>NUCLEOTIDE SEQUENCE [LARGE SCALE GENOMIC DNA]</scope>
    <source>
        <strain evidence="1 2">NCTC10975</strain>
    </source>
</reference>
<dbReference type="CDD" id="cd14737">
    <property type="entry name" value="PAAR_1"/>
    <property type="match status" value="1"/>
</dbReference>
<proteinExistence type="predicted"/>
<dbReference type="Gene3D" id="2.60.200.60">
    <property type="match status" value="1"/>
</dbReference>
<accession>A0A2X2C1S3</accession>
<protein>
    <submittedName>
        <fullName evidence="1">Rhs-family protein</fullName>
    </submittedName>
</protein>
<dbReference type="Pfam" id="PF05488">
    <property type="entry name" value="PAAR_motif"/>
    <property type="match status" value="1"/>
</dbReference>
<organism evidence="1 2">
    <name type="scientific">Proteus mirabilis</name>
    <dbReference type="NCBI Taxonomy" id="584"/>
    <lineage>
        <taxon>Bacteria</taxon>
        <taxon>Pseudomonadati</taxon>
        <taxon>Pseudomonadota</taxon>
        <taxon>Gammaproteobacteria</taxon>
        <taxon>Enterobacterales</taxon>
        <taxon>Morganellaceae</taxon>
        <taxon>Proteus</taxon>
    </lineage>
</organism>
<evidence type="ECO:0000313" key="1">
    <source>
        <dbReference type="EMBL" id="SPZ01158.1"/>
    </source>
</evidence>
<name>A0A2X2C1S3_PROMI</name>
<gene>
    <name evidence="1" type="ORF">NCTC10975_03802</name>
</gene>
<dbReference type="RefSeq" id="WP_004249829.1">
    <property type="nucleotide sequence ID" value="NZ_BRSY01000003.1"/>
</dbReference>
<dbReference type="InterPro" id="IPR008727">
    <property type="entry name" value="PAAR_motif"/>
</dbReference>
<evidence type="ECO:0000313" key="2">
    <source>
        <dbReference type="Proteomes" id="UP000251485"/>
    </source>
</evidence>
<sequence>MPTIILIGDSDTGHDNHGPTKVITGSSTVKVDGKAVARLGDTLAPHGEHSRTIISGSNSVFIDGKPAARAGDAISCGGVLIGNASVKVG</sequence>
<dbReference type="AlphaFoldDB" id="A0A2X2C1S3"/>
<dbReference type="EMBL" id="UAUE01000027">
    <property type="protein sequence ID" value="SPZ01158.1"/>
    <property type="molecule type" value="Genomic_DNA"/>
</dbReference>
<dbReference type="Proteomes" id="UP000251485">
    <property type="component" value="Unassembled WGS sequence"/>
</dbReference>
<dbReference type="NCBIfam" id="NF033420">
    <property type="entry name" value="T6SS_PAAR_dom"/>
    <property type="match status" value="1"/>
</dbReference>